<proteinExistence type="predicted"/>
<evidence type="ECO:0000313" key="4">
    <source>
        <dbReference type="EMBL" id="EKF19010.1"/>
    </source>
</evidence>
<gene>
    <name evidence="4" type="ORF">NA2_09518</name>
</gene>
<name>K2ME15_9HYPH</name>
<evidence type="ECO:0000256" key="1">
    <source>
        <dbReference type="ARBA" id="ARBA00004924"/>
    </source>
</evidence>
<dbReference type="AlphaFoldDB" id="K2ME15"/>
<dbReference type="InterPro" id="IPR000182">
    <property type="entry name" value="GNAT_dom"/>
</dbReference>
<organism evidence="4 5">
    <name type="scientific">Nitratireductor pacificus pht-3B</name>
    <dbReference type="NCBI Taxonomy" id="391937"/>
    <lineage>
        <taxon>Bacteria</taxon>
        <taxon>Pseudomonadati</taxon>
        <taxon>Pseudomonadota</taxon>
        <taxon>Alphaproteobacteria</taxon>
        <taxon>Hyphomicrobiales</taxon>
        <taxon>Phyllobacteriaceae</taxon>
        <taxon>Nitratireductor</taxon>
    </lineage>
</organism>
<evidence type="ECO:0000313" key="5">
    <source>
        <dbReference type="Proteomes" id="UP000006786"/>
    </source>
</evidence>
<keyword evidence="5" id="KW-1185">Reference proteome</keyword>
<sequence>MQNETGPNDAGRIAFAPVTAEHYPLLLDWLNRPHVREWWGDPETEVNNIRAKVEGRDSTRPFIIELDGRPIGYIQYWFIADNSDETTLADAPWLAELPVDAVGIDLTIGEKDLLSRGIGSAAVGLMVRQLLEAGHANIIIDPAPENARAVHAYEKAGFRAVPHLVGRTEGALIMQYDTNNGTNT</sequence>
<keyword evidence="2" id="KW-0046">Antibiotic resistance</keyword>
<feature type="domain" description="N-acetyltransferase" evidence="3">
    <location>
        <begin position="13"/>
        <end position="179"/>
    </location>
</feature>
<dbReference type="SUPFAM" id="SSF55729">
    <property type="entry name" value="Acyl-CoA N-acyltransferases (Nat)"/>
    <property type="match status" value="1"/>
</dbReference>
<evidence type="ECO:0000259" key="3">
    <source>
        <dbReference type="PROSITE" id="PS51186"/>
    </source>
</evidence>
<dbReference type="GO" id="GO:0019290">
    <property type="term" value="P:siderophore biosynthetic process"/>
    <property type="evidence" value="ECO:0007669"/>
    <property type="project" value="InterPro"/>
</dbReference>
<dbReference type="InterPro" id="IPR019432">
    <property type="entry name" value="Acyltransferase_MbtK/IucB-like"/>
</dbReference>
<dbReference type="InterPro" id="IPR016181">
    <property type="entry name" value="Acyl_CoA_acyltransferase"/>
</dbReference>
<comment type="pathway">
    <text evidence="1">Siderophore biosynthesis.</text>
</comment>
<evidence type="ECO:0000256" key="2">
    <source>
        <dbReference type="ARBA" id="ARBA00023251"/>
    </source>
</evidence>
<dbReference type="PATRIC" id="fig|391937.3.peg.1960"/>
<dbReference type="OrthoDB" id="9814648at2"/>
<dbReference type="EMBL" id="AMRM01000009">
    <property type="protein sequence ID" value="EKF19010.1"/>
    <property type="molecule type" value="Genomic_DNA"/>
</dbReference>
<comment type="caution">
    <text evidence="4">The sequence shown here is derived from an EMBL/GenBank/DDBJ whole genome shotgun (WGS) entry which is preliminary data.</text>
</comment>
<reference evidence="4 5" key="1">
    <citation type="journal article" date="2012" name="J. Bacteriol.">
        <title>Genome Sequence of Nitratireductor pacificus Type Strain pht-3B.</title>
        <authorList>
            <person name="Lai Q."/>
            <person name="Li G."/>
            <person name="Shao Z."/>
        </authorList>
    </citation>
    <scope>NUCLEOTIDE SEQUENCE [LARGE SCALE GENOMIC DNA]</scope>
    <source>
        <strain evidence="5">pht-3B</strain>
    </source>
</reference>
<dbReference type="PANTHER" id="PTHR31438">
    <property type="entry name" value="LYSINE N-ACYLTRANSFERASE C17G9.06C-RELATED"/>
    <property type="match status" value="1"/>
</dbReference>
<accession>K2ME15</accession>
<dbReference type="RefSeq" id="WP_008596478.1">
    <property type="nucleotide sequence ID" value="NZ_AMRM01000009.1"/>
</dbReference>
<dbReference type="Proteomes" id="UP000006786">
    <property type="component" value="Unassembled WGS sequence"/>
</dbReference>
<dbReference type="GO" id="GO:0016410">
    <property type="term" value="F:N-acyltransferase activity"/>
    <property type="evidence" value="ECO:0007669"/>
    <property type="project" value="TreeGrafter"/>
</dbReference>
<dbReference type="STRING" id="391937.NA2_09518"/>
<dbReference type="eggNOG" id="COG1670">
    <property type="taxonomic scope" value="Bacteria"/>
</dbReference>
<dbReference type="SMART" id="SM01006">
    <property type="entry name" value="AlcB"/>
    <property type="match status" value="1"/>
</dbReference>
<dbReference type="PROSITE" id="PS51186">
    <property type="entry name" value="GNAT"/>
    <property type="match status" value="1"/>
</dbReference>
<keyword evidence="4" id="KW-0808">Transferase</keyword>
<dbReference type="Gene3D" id="3.40.630.30">
    <property type="match status" value="1"/>
</dbReference>
<dbReference type="PANTHER" id="PTHR31438:SF1">
    <property type="entry name" value="LYSINE N-ACYLTRANSFERASE C17G9.06C-RELATED"/>
    <property type="match status" value="1"/>
</dbReference>
<protein>
    <submittedName>
        <fullName evidence="4">N-acetyltransferase GCN5</fullName>
    </submittedName>
</protein>
<dbReference type="Pfam" id="PF13523">
    <property type="entry name" value="Acetyltransf_8"/>
    <property type="match status" value="1"/>
</dbReference>
<dbReference type="GO" id="GO:0046677">
    <property type="term" value="P:response to antibiotic"/>
    <property type="evidence" value="ECO:0007669"/>
    <property type="project" value="UniProtKB-KW"/>
</dbReference>